<proteinExistence type="predicted"/>
<dbReference type="Gene3D" id="3.80.10.10">
    <property type="entry name" value="Ribonuclease Inhibitor"/>
    <property type="match status" value="1"/>
</dbReference>
<evidence type="ECO:0000313" key="1">
    <source>
        <dbReference type="EnsemblPlants" id="EMT05127"/>
    </source>
</evidence>
<evidence type="ECO:0008006" key="2">
    <source>
        <dbReference type="Google" id="ProtNLM"/>
    </source>
</evidence>
<dbReference type="InterPro" id="IPR032675">
    <property type="entry name" value="LRR_dom_sf"/>
</dbReference>
<accession>M8BQ83</accession>
<name>M8BQ83_AEGTA</name>
<sequence length="131" mass="15207">MEAQWISALAGWILPIYASLHRRRLLFWPPSLWSLHVTCRYDMPSESFISMVAKRLPLLEQLVLSGGLIEQASLAALVDHWPRLRLLHARGCHTKRAIGKTLRRRLEDRIKDLRLPHPARYLLSVRAVPYP</sequence>
<dbReference type="AlphaFoldDB" id="M8BQ83"/>
<reference evidence="1" key="1">
    <citation type="submission" date="2015-06" db="UniProtKB">
        <authorList>
            <consortium name="EnsemblPlants"/>
        </authorList>
    </citation>
    <scope>IDENTIFICATION</scope>
</reference>
<protein>
    <recommendedName>
        <fullName evidence="2">FBD domain-containing protein</fullName>
    </recommendedName>
</protein>
<dbReference type="EnsemblPlants" id="EMT05127">
    <property type="protein sequence ID" value="EMT05127"/>
    <property type="gene ID" value="F775_01691"/>
</dbReference>
<organism evidence="1">
    <name type="scientific">Aegilops tauschii</name>
    <name type="common">Tausch's goatgrass</name>
    <name type="synonym">Aegilops squarrosa</name>
    <dbReference type="NCBI Taxonomy" id="37682"/>
    <lineage>
        <taxon>Eukaryota</taxon>
        <taxon>Viridiplantae</taxon>
        <taxon>Streptophyta</taxon>
        <taxon>Embryophyta</taxon>
        <taxon>Tracheophyta</taxon>
        <taxon>Spermatophyta</taxon>
        <taxon>Magnoliopsida</taxon>
        <taxon>Liliopsida</taxon>
        <taxon>Poales</taxon>
        <taxon>Poaceae</taxon>
        <taxon>BOP clade</taxon>
        <taxon>Pooideae</taxon>
        <taxon>Triticodae</taxon>
        <taxon>Triticeae</taxon>
        <taxon>Triticinae</taxon>
        <taxon>Aegilops</taxon>
    </lineage>
</organism>
<dbReference type="SUPFAM" id="SSF52047">
    <property type="entry name" value="RNI-like"/>
    <property type="match status" value="1"/>
</dbReference>